<dbReference type="SUPFAM" id="SSF109854">
    <property type="entry name" value="DinB/YfiT-like putative metalloenzymes"/>
    <property type="match status" value="1"/>
</dbReference>
<dbReference type="Proteomes" id="UP001158067">
    <property type="component" value="Unassembled WGS sequence"/>
</dbReference>
<dbReference type="Pfam" id="PF07606">
    <property type="entry name" value="DUF1569"/>
    <property type="match status" value="1"/>
</dbReference>
<proteinExistence type="predicted"/>
<evidence type="ECO:0000313" key="1">
    <source>
        <dbReference type="EMBL" id="SMP76508.1"/>
    </source>
</evidence>
<gene>
    <name evidence="1" type="ORF">SAMN06265222_12159</name>
</gene>
<keyword evidence="2" id="KW-1185">Reference proteome</keyword>
<dbReference type="InterPro" id="IPR011463">
    <property type="entry name" value="DUF1569"/>
</dbReference>
<evidence type="ECO:0008006" key="3">
    <source>
        <dbReference type="Google" id="ProtNLM"/>
    </source>
</evidence>
<dbReference type="Gene3D" id="1.20.120.450">
    <property type="entry name" value="dinb family like domain"/>
    <property type="match status" value="1"/>
</dbReference>
<organism evidence="1 2">
    <name type="scientific">Neorhodopirellula lusitana</name>
    <dbReference type="NCBI Taxonomy" id="445327"/>
    <lineage>
        <taxon>Bacteria</taxon>
        <taxon>Pseudomonadati</taxon>
        <taxon>Planctomycetota</taxon>
        <taxon>Planctomycetia</taxon>
        <taxon>Pirellulales</taxon>
        <taxon>Pirellulaceae</taxon>
        <taxon>Neorhodopirellula</taxon>
    </lineage>
</organism>
<dbReference type="InterPro" id="IPR034660">
    <property type="entry name" value="DinB/YfiT-like"/>
</dbReference>
<comment type="caution">
    <text evidence="1">The sequence shown here is derived from an EMBL/GenBank/DDBJ whole genome shotgun (WGS) entry which is preliminary data.</text>
</comment>
<evidence type="ECO:0000313" key="2">
    <source>
        <dbReference type="Proteomes" id="UP001158067"/>
    </source>
</evidence>
<name>A0ABY1QRD1_9BACT</name>
<dbReference type="RefSeq" id="WP_283435230.1">
    <property type="nucleotide sequence ID" value="NZ_FXUG01000021.1"/>
</dbReference>
<reference evidence="1 2" key="1">
    <citation type="submission" date="2017-05" db="EMBL/GenBank/DDBJ databases">
        <authorList>
            <person name="Varghese N."/>
            <person name="Submissions S."/>
        </authorList>
    </citation>
    <scope>NUCLEOTIDE SEQUENCE [LARGE SCALE GENOMIC DNA]</scope>
    <source>
        <strain evidence="1 2">DSM 25457</strain>
    </source>
</reference>
<accession>A0ABY1QRD1</accession>
<dbReference type="EMBL" id="FXUG01000021">
    <property type="protein sequence ID" value="SMP76508.1"/>
    <property type="molecule type" value="Genomic_DNA"/>
</dbReference>
<protein>
    <recommendedName>
        <fullName evidence="3">DUF1569 domain-containing protein</fullName>
    </recommendedName>
</protein>
<sequence>MTRRKLNFDSLDEVIQEAQRLLASGYTRNGNWSLGQACRHMRLTIEANMDGYQWWMSITAPVRPLLRWLVLPKLLRGDSPAGLMTAGMFVPPDDMNDAEEIALLAEAVARFKGYQGRLYPHPGFGRLSHSEFERFHAMHAAHHLGFLA</sequence>